<dbReference type="InterPro" id="IPR007110">
    <property type="entry name" value="Ig-like_dom"/>
</dbReference>
<dbReference type="GO" id="GO:0032589">
    <property type="term" value="C:neuron projection membrane"/>
    <property type="evidence" value="ECO:0007669"/>
    <property type="project" value="TreeGrafter"/>
</dbReference>
<dbReference type="Gene3D" id="2.60.40.10">
    <property type="entry name" value="Immunoglobulins"/>
    <property type="match status" value="1"/>
</dbReference>
<dbReference type="InterPro" id="IPR003598">
    <property type="entry name" value="Ig_sub2"/>
</dbReference>
<gene>
    <name evidence="1" type="ORF">CTOB1V02_LOCUS1824</name>
</gene>
<dbReference type="SMART" id="SM00409">
    <property type="entry name" value="IG"/>
    <property type="match status" value="1"/>
</dbReference>
<dbReference type="AlphaFoldDB" id="A0A7R8W7R5"/>
<dbReference type="EMBL" id="OB660264">
    <property type="protein sequence ID" value="CAD7223847.1"/>
    <property type="molecule type" value="Genomic_DNA"/>
</dbReference>
<protein>
    <submittedName>
        <fullName evidence="1">Uncharacterized protein</fullName>
    </submittedName>
</protein>
<dbReference type="InterPro" id="IPR013783">
    <property type="entry name" value="Ig-like_fold"/>
</dbReference>
<evidence type="ECO:0000313" key="1">
    <source>
        <dbReference type="EMBL" id="CAD7223847.1"/>
    </source>
</evidence>
<dbReference type="PANTHER" id="PTHR23279">
    <property type="entry name" value="DEFECTIVE PROBOSCIS EXTENSION RESPONSE DPR -RELATED"/>
    <property type="match status" value="1"/>
</dbReference>
<dbReference type="InterPro" id="IPR013098">
    <property type="entry name" value="Ig_I-set"/>
</dbReference>
<dbReference type="SUPFAM" id="SSF48726">
    <property type="entry name" value="Immunoglobulin"/>
    <property type="match status" value="1"/>
</dbReference>
<sequence length="298" mass="33256">MDELKIHQHAQPWRSEEVLWGTWAEGATAPAILGEARGLQRRGDMTLSPSTEQWRSWVPSRTLVAGRVARVFVDKETRMRPETSLFIIGFLVRIPAHGDPSNLPHFLSPVENGTVIVGRNATLSCSVANLGEYKVAWVHVERKMVLVVDKTVAVKIPRFGMSYDPDQTNWRLHIYKATEEDKGRYMCQLNTKPVKNQVGFLHVVSEPLYGSSLLNIEDVHQGHAQGRGNDLNFDSQSSWSPRETRSLGYPLPVLSPPRISPPCLVSSQDFASLLCLLLGYPLPVLSPPRISPPCFVSS</sequence>
<dbReference type="Pfam" id="PF07679">
    <property type="entry name" value="I-set"/>
    <property type="match status" value="1"/>
</dbReference>
<dbReference type="GO" id="GO:0050808">
    <property type="term" value="P:synapse organization"/>
    <property type="evidence" value="ECO:0007669"/>
    <property type="project" value="TreeGrafter"/>
</dbReference>
<reference evidence="1" key="1">
    <citation type="submission" date="2020-11" db="EMBL/GenBank/DDBJ databases">
        <authorList>
            <person name="Tran Van P."/>
        </authorList>
    </citation>
    <scope>NUCLEOTIDE SEQUENCE</scope>
</reference>
<accession>A0A7R8W7R5</accession>
<dbReference type="PANTHER" id="PTHR23279:SF36">
    <property type="entry name" value="DEFECTIVE PROBOSCIS EXTENSION RESPONSE 9, ISOFORM A"/>
    <property type="match status" value="1"/>
</dbReference>
<organism evidence="1">
    <name type="scientific">Cyprideis torosa</name>
    <dbReference type="NCBI Taxonomy" id="163714"/>
    <lineage>
        <taxon>Eukaryota</taxon>
        <taxon>Metazoa</taxon>
        <taxon>Ecdysozoa</taxon>
        <taxon>Arthropoda</taxon>
        <taxon>Crustacea</taxon>
        <taxon>Oligostraca</taxon>
        <taxon>Ostracoda</taxon>
        <taxon>Podocopa</taxon>
        <taxon>Podocopida</taxon>
        <taxon>Cytherocopina</taxon>
        <taxon>Cytheroidea</taxon>
        <taxon>Cytherideidae</taxon>
        <taxon>Cyprideis</taxon>
    </lineage>
</organism>
<dbReference type="InterPro" id="IPR037448">
    <property type="entry name" value="Zig-8"/>
</dbReference>
<dbReference type="InterPro" id="IPR036179">
    <property type="entry name" value="Ig-like_dom_sf"/>
</dbReference>
<dbReference type="PROSITE" id="PS50835">
    <property type="entry name" value="IG_LIKE"/>
    <property type="match status" value="1"/>
</dbReference>
<dbReference type="SMART" id="SM00408">
    <property type="entry name" value="IGc2"/>
    <property type="match status" value="1"/>
</dbReference>
<name>A0A7R8W7R5_9CRUS</name>
<proteinExistence type="predicted"/>
<dbReference type="InterPro" id="IPR003599">
    <property type="entry name" value="Ig_sub"/>
</dbReference>
<dbReference type="OrthoDB" id="10012075at2759"/>